<gene>
    <name evidence="2" type="ORF">G5714_024703</name>
</gene>
<evidence type="ECO:0000313" key="2">
    <source>
        <dbReference type="EMBL" id="KAF4094571.1"/>
    </source>
</evidence>
<feature type="region of interest" description="Disordered" evidence="1">
    <location>
        <begin position="1"/>
        <end position="34"/>
    </location>
</feature>
<reference evidence="2 3" key="1">
    <citation type="submission" date="2020-04" db="EMBL/GenBank/DDBJ databases">
        <title>Chromosome-level genome assembly of a cyprinid fish Onychostoma macrolepis by integration of Nanopore Sequencing, Bionano and Hi-C technology.</title>
        <authorList>
            <person name="Wang D."/>
        </authorList>
    </citation>
    <scope>NUCLEOTIDE SEQUENCE [LARGE SCALE GENOMIC DNA]</scope>
    <source>
        <strain evidence="2">SWU-2019</strain>
        <tissue evidence="2">Muscle</tissue>
    </source>
</reference>
<proteinExistence type="predicted"/>
<keyword evidence="3" id="KW-1185">Reference proteome</keyword>
<dbReference type="Proteomes" id="UP000579812">
    <property type="component" value="Unassembled WGS sequence"/>
</dbReference>
<accession>A0A7J6BIS9</accession>
<name>A0A7J6BIS9_9TELE</name>
<comment type="caution">
    <text evidence="2">The sequence shown here is derived from an EMBL/GenBank/DDBJ whole genome shotgun (WGS) entry which is preliminary data.</text>
</comment>
<dbReference type="AlphaFoldDB" id="A0A7J6BIS9"/>
<dbReference type="EMBL" id="JAAMOB010000089">
    <property type="protein sequence ID" value="KAF4094571.1"/>
    <property type="molecule type" value="Genomic_DNA"/>
</dbReference>
<evidence type="ECO:0000256" key="1">
    <source>
        <dbReference type="SAM" id="MobiDB-lite"/>
    </source>
</evidence>
<evidence type="ECO:0000313" key="3">
    <source>
        <dbReference type="Proteomes" id="UP000579812"/>
    </source>
</evidence>
<protein>
    <submittedName>
        <fullName evidence="2">Uncharacterized protein</fullName>
    </submittedName>
</protein>
<organism evidence="2 3">
    <name type="scientific">Onychostoma macrolepis</name>
    <dbReference type="NCBI Taxonomy" id="369639"/>
    <lineage>
        <taxon>Eukaryota</taxon>
        <taxon>Metazoa</taxon>
        <taxon>Chordata</taxon>
        <taxon>Craniata</taxon>
        <taxon>Vertebrata</taxon>
        <taxon>Euteleostomi</taxon>
        <taxon>Actinopterygii</taxon>
        <taxon>Neopterygii</taxon>
        <taxon>Teleostei</taxon>
        <taxon>Ostariophysi</taxon>
        <taxon>Cypriniformes</taxon>
        <taxon>Cyprinidae</taxon>
        <taxon>Acrossocheilinae</taxon>
        <taxon>Onychostoma</taxon>
    </lineage>
</organism>
<sequence length="107" mass="11371">MNFGSEKATKSKTGAWAKHPGCLRRRGRPGTAPRPWVLALKSGLRGFSATPGPETRLPGGVGTAPAPLGPVLVRSQLSSGAFRRRQAQRHVSLVGWALPQRPLVGSR</sequence>